<proteinExistence type="predicted"/>
<gene>
    <name evidence="2" type="ORF">AVDCRST_MAG93-2034</name>
</gene>
<feature type="non-terminal residue" evidence="2">
    <location>
        <position position="41"/>
    </location>
</feature>
<feature type="region of interest" description="Disordered" evidence="1">
    <location>
        <begin position="1"/>
        <end position="41"/>
    </location>
</feature>
<dbReference type="EMBL" id="CADCTR010000693">
    <property type="protein sequence ID" value="CAA9257455.1"/>
    <property type="molecule type" value="Genomic_DNA"/>
</dbReference>
<sequence>SLDGPLPAPRRPLRTTRRHPPRLHHSRRRPHLHEADQAVVL</sequence>
<feature type="non-terminal residue" evidence="2">
    <location>
        <position position="1"/>
    </location>
</feature>
<protein>
    <submittedName>
        <fullName evidence="2">Uncharacterized protein</fullName>
    </submittedName>
</protein>
<feature type="compositionally biased region" description="Basic and acidic residues" evidence="1">
    <location>
        <begin position="32"/>
        <end position="41"/>
    </location>
</feature>
<accession>A0A6J4IS43</accession>
<dbReference type="AlphaFoldDB" id="A0A6J4IS43"/>
<evidence type="ECO:0000313" key="2">
    <source>
        <dbReference type="EMBL" id="CAA9257455.1"/>
    </source>
</evidence>
<reference evidence="2" key="1">
    <citation type="submission" date="2020-02" db="EMBL/GenBank/DDBJ databases">
        <authorList>
            <person name="Meier V. D."/>
        </authorList>
    </citation>
    <scope>NUCLEOTIDE SEQUENCE</scope>
    <source>
        <strain evidence="2">AVDCRST_MAG93</strain>
    </source>
</reference>
<organism evidence="2">
    <name type="scientific">uncultured Chloroflexia bacterium</name>
    <dbReference type="NCBI Taxonomy" id="1672391"/>
    <lineage>
        <taxon>Bacteria</taxon>
        <taxon>Bacillati</taxon>
        <taxon>Chloroflexota</taxon>
        <taxon>Chloroflexia</taxon>
        <taxon>environmental samples</taxon>
    </lineage>
</organism>
<name>A0A6J4IS43_9CHLR</name>
<evidence type="ECO:0000256" key="1">
    <source>
        <dbReference type="SAM" id="MobiDB-lite"/>
    </source>
</evidence>
<feature type="compositionally biased region" description="Pro residues" evidence="1">
    <location>
        <begin position="1"/>
        <end position="10"/>
    </location>
</feature>
<feature type="compositionally biased region" description="Basic residues" evidence="1">
    <location>
        <begin position="11"/>
        <end position="31"/>
    </location>
</feature>